<dbReference type="SUPFAM" id="SSF57756">
    <property type="entry name" value="Retrovirus zinc finger-like domains"/>
    <property type="match status" value="1"/>
</dbReference>
<dbReference type="SMART" id="SM00343">
    <property type="entry name" value="ZnF_C2HC"/>
    <property type="match status" value="2"/>
</dbReference>
<evidence type="ECO:0000313" key="4">
    <source>
        <dbReference type="Proteomes" id="UP001487740"/>
    </source>
</evidence>
<dbReference type="PROSITE" id="PS50158">
    <property type="entry name" value="ZF_CCHC"/>
    <property type="match status" value="1"/>
</dbReference>
<dbReference type="GO" id="GO:0003676">
    <property type="term" value="F:nucleic acid binding"/>
    <property type="evidence" value="ECO:0007669"/>
    <property type="project" value="InterPro"/>
</dbReference>
<comment type="caution">
    <text evidence="3">The sequence shown here is derived from an EMBL/GenBank/DDBJ whole genome shotgun (WGS) entry which is preliminary data.</text>
</comment>
<dbReference type="GO" id="GO:0008270">
    <property type="term" value="F:zinc ion binding"/>
    <property type="evidence" value="ECO:0007669"/>
    <property type="project" value="UniProtKB-KW"/>
</dbReference>
<keyword evidence="1" id="KW-0863">Zinc-finger</keyword>
<dbReference type="AlphaFoldDB" id="A0AAW0UG31"/>
<dbReference type="InterPro" id="IPR036875">
    <property type="entry name" value="Znf_CCHC_sf"/>
</dbReference>
<accession>A0AAW0UG31</accession>
<feature type="domain" description="CCHC-type" evidence="2">
    <location>
        <begin position="172"/>
        <end position="187"/>
    </location>
</feature>
<sequence length="254" mass="28369">MEATGICPPPAFLQCPGKPSCTWTDRERQFETFLVAVGVNDFTAIRKKALLLHSVGAEAQRVFHSQPPAIKATDQVVEKTVHLRLRERFLQNNKLTLDVVVTQAEAYEGSKRESQEMEEPACNTFNFTREEATWEVQKTTALQGKGTVKGDNCGKREHLARNSQCPARQSQCWRCGKLGHWAASCRSSGFKKVQKCEEEGAILSYSDKKHLGRLTCQVSTMSQLIAGQHGTALGQPFWPAEDEYWPTVSQALGR</sequence>
<name>A0AAW0UG31_SCYPA</name>
<dbReference type="EMBL" id="JARAKH010000012">
    <property type="protein sequence ID" value="KAK8398258.1"/>
    <property type="molecule type" value="Genomic_DNA"/>
</dbReference>
<protein>
    <recommendedName>
        <fullName evidence="2">CCHC-type domain-containing protein</fullName>
    </recommendedName>
</protein>
<keyword evidence="1" id="KW-0479">Metal-binding</keyword>
<organism evidence="3 4">
    <name type="scientific">Scylla paramamosain</name>
    <name type="common">Mud crab</name>
    <dbReference type="NCBI Taxonomy" id="85552"/>
    <lineage>
        <taxon>Eukaryota</taxon>
        <taxon>Metazoa</taxon>
        <taxon>Ecdysozoa</taxon>
        <taxon>Arthropoda</taxon>
        <taxon>Crustacea</taxon>
        <taxon>Multicrustacea</taxon>
        <taxon>Malacostraca</taxon>
        <taxon>Eumalacostraca</taxon>
        <taxon>Eucarida</taxon>
        <taxon>Decapoda</taxon>
        <taxon>Pleocyemata</taxon>
        <taxon>Brachyura</taxon>
        <taxon>Eubrachyura</taxon>
        <taxon>Portunoidea</taxon>
        <taxon>Portunidae</taxon>
        <taxon>Portuninae</taxon>
        <taxon>Scylla</taxon>
    </lineage>
</organism>
<evidence type="ECO:0000259" key="2">
    <source>
        <dbReference type="PROSITE" id="PS50158"/>
    </source>
</evidence>
<dbReference type="Proteomes" id="UP001487740">
    <property type="component" value="Unassembled WGS sequence"/>
</dbReference>
<dbReference type="Pfam" id="PF00098">
    <property type="entry name" value="zf-CCHC"/>
    <property type="match status" value="1"/>
</dbReference>
<keyword evidence="4" id="KW-1185">Reference proteome</keyword>
<proteinExistence type="predicted"/>
<reference evidence="3 4" key="1">
    <citation type="submission" date="2023-03" db="EMBL/GenBank/DDBJ databases">
        <title>High-quality genome of Scylla paramamosain provides insights in environmental adaptation.</title>
        <authorList>
            <person name="Zhang L."/>
        </authorList>
    </citation>
    <scope>NUCLEOTIDE SEQUENCE [LARGE SCALE GENOMIC DNA]</scope>
    <source>
        <strain evidence="3">LZ_2023a</strain>
        <tissue evidence="3">Muscle</tissue>
    </source>
</reference>
<dbReference type="Gene3D" id="4.10.60.10">
    <property type="entry name" value="Zinc finger, CCHC-type"/>
    <property type="match status" value="1"/>
</dbReference>
<evidence type="ECO:0000313" key="3">
    <source>
        <dbReference type="EMBL" id="KAK8398258.1"/>
    </source>
</evidence>
<gene>
    <name evidence="3" type="ORF">O3P69_003871</name>
</gene>
<keyword evidence="1" id="KW-0862">Zinc</keyword>
<dbReference type="InterPro" id="IPR001878">
    <property type="entry name" value="Znf_CCHC"/>
</dbReference>
<evidence type="ECO:0000256" key="1">
    <source>
        <dbReference type="PROSITE-ProRule" id="PRU00047"/>
    </source>
</evidence>